<name>A0A8J5FFU7_ZINOF</name>
<dbReference type="EMBL" id="JACMSC010000014">
    <property type="protein sequence ID" value="KAG6488712.1"/>
    <property type="molecule type" value="Genomic_DNA"/>
</dbReference>
<proteinExistence type="predicted"/>
<evidence type="ECO:0000313" key="1">
    <source>
        <dbReference type="EMBL" id="KAG6488712.1"/>
    </source>
</evidence>
<sequence>MDCYPHYNNVEAHVVEGLGEVEHAIDVALDWQRKADCVRLGRGIHLLKEKNMVVGLPNIQIANNVCEGCVYEKMHKLLFPKLSWRAKAYY</sequence>
<accession>A0A8J5FFU7</accession>
<dbReference type="AlphaFoldDB" id="A0A8J5FFU7"/>
<gene>
    <name evidence="1" type="ORF">ZIOFF_049961</name>
</gene>
<dbReference type="Proteomes" id="UP000734854">
    <property type="component" value="Unassembled WGS sequence"/>
</dbReference>
<evidence type="ECO:0000313" key="2">
    <source>
        <dbReference type="Proteomes" id="UP000734854"/>
    </source>
</evidence>
<protein>
    <submittedName>
        <fullName evidence="1">Uncharacterized protein</fullName>
    </submittedName>
</protein>
<comment type="caution">
    <text evidence="1">The sequence shown here is derived from an EMBL/GenBank/DDBJ whole genome shotgun (WGS) entry which is preliminary data.</text>
</comment>
<reference evidence="1 2" key="1">
    <citation type="submission" date="2020-08" db="EMBL/GenBank/DDBJ databases">
        <title>Plant Genome Project.</title>
        <authorList>
            <person name="Zhang R.-G."/>
        </authorList>
    </citation>
    <scope>NUCLEOTIDE SEQUENCE [LARGE SCALE GENOMIC DNA]</scope>
    <source>
        <tissue evidence="1">Rhizome</tissue>
    </source>
</reference>
<organism evidence="1 2">
    <name type="scientific">Zingiber officinale</name>
    <name type="common">Ginger</name>
    <name type="synonym">Amomum zingiber</name>
    <dbReference type="NCBI Taxonomy" id="94328"/>
    <lineage>
        <taxon>Eukaryota</taxon>
        <taxon>Viridiplantae</taxon>
        <taxon>Streptophyta</taxon>
        <taxon>Embryophyta</taxon>
        <taxon>Tracheophyta</taxon>
        <taxon>Spermatophyta</taxon>
        <taxon>Magnoliopsida</taxon>
        <taxon>Liliopsida</taxon>
        <taxon>Zingiberales</taxon>
        <taxon>Zingiberaceae</taxon>
        <taxon>Zingiber</taxon>
    </lineage>
</organism>
<keyword evidence="2" id="KW-1185">Reference proteome</keyword>